<gene>
    <name evidence="8" type="ORF">KDD17_17685</name>
</gene>
<keyword evidence="5 6" id="KW-0472">Membrane</keyword>
<evidence type="ECO:0000256" key="2">
    <source>
        <dbReference type="ARBA" id="ARBA00009853"/>
    </source>
</evidence>
<evidence type="ECO:0000313" key="9">
    <source>
        <dbReference type="Proteomes" id="UP000683291"/>
    </source>
</evidence>
<dbReference type="InterPro" id="IPR037185">
    <property type="entry name" value="EmrE-like"/>
</dbReference>
<evidence type="ECO:0000256" key="3">
    <source>
        <dbReference type="ARBA" id="ARBA00022692"/>
    </source>
</evidence>
<proteinExistence type="inferred from homology"/>
<dbReference type="Gene3D" id="1.10.3730.20">
    <property type="match status" value="1"/>
</dbReference>
<dbReference type="KEGG" id="sual:KDD17_17685"/>
<dbReference type="Pfam" id="PF00892">
    <property type="entry name" value="EamA"/>
    <property type="match status" value="2"/>
</dbReference>
<evidence type="ECO:0000256" key="5">
    <source>
        <dbReference type="ARBA" id="ARBA00023136"/>
    </source>
</evidence>
<feature type="transmembrane region" description="Helical" evidence="6">
    <location>
        <begin position="246"/>
        <end position="265"/>
    </location>
</feature>
<protein>
    <submittedName>
        <fullName evidence="8">DMT family transporter</fullName>
    </submittedName>
</protein>
<dbReference type="RefSeq" id="WP_212706361.1">
    <property type="nucleotide sequence ID" value="NZ_CP073582.1"/>
</dbReference>
<evidence type="ECO:0000313" key="8">
    <source>
        <dbReference type="EMBL" id="QUJ78169.1"/>
    </source>
</evidence>
<accession>A0A975PNV9</accession>
<feature type="transmembrane region" description="Helical" evidence="6">
    <location>
        <begin position="188"/>
        <end position="208"/>
    </location>
</feature>
<dbReference type="EMBL" id="CP073582">
    <property type="protein sequence ID" value="QUJ78169.1"/>
    <property type="molecule type" value="Genomic_DNA"/>
</dbReference>
<feature type="transmembrane region" description="Helical" evidence="6">
    <location>
        <begin position="35"/>
        <end position="59"/>
    </location>
</feature>
<comment type="similarity">
    <text evidence="2">Belongs to the drug/metabolite transporter (DMT) superfamily. 10 TMS drug/metabolite exporter (DME) (TC 2.A.7.3) family.</text>
</comment>
<keyword evidence="9" id="KW-1185">Reference proteome</keyword>
<comment type="subcellular location">
    <subcellularLocation>
        <location evidence="1">Membrane</location>
        <topology evidence="1">Multi-pass membrane protein</topology>
    </subcellularLocation>
</comment>
<dbReference type="GO" id="GO:0016020">
    <property type="term" value="C:membrane"/>
    <property type="evidence" value="ECO:0007669"/>
    <property type="project" value="UniProtKB-SubCell"/>
</dbReference>
<feature type="transmembrane region" description="Helical" evidence="6">
    <location>
        <begin position="214"/>
        <end position="234"/>
    </location>
</feature>
<feature type="transmembrane region" description="Helical" evidence="6">
    <location>
        <begin position="80"/>
        <end position="98"/>
    </location>
</feature>
<dbReference type="AlphaFoldDB" id="A0A975PNV9"/>
<reference evidence="8" key="1">
    <citation type="submission" date="2021-04" db="EMBL/GenBank/DDBJ databases">
        <title>Complete genome sequence for Sulfitobacter sp. strain JK7-1.</title>
        <authorList>
            <person name="Park S.-J."/>
        </authorList>
    </citation>
    <scope>NUCLEOTIDE SEQUENCE</scope>
    <source>
        <strain evidence="8">JK7-1</strain>
    </source>
</reference>
<dbReference type="InterPro" id="IPR000620">
    <property type="entry name" value="EamA_dom"/>
</dbReference>
<evidence type="ECO:0000259" key="7">
    <source>
        <dbReference type="Pfam" id="PF00892"/>
    </source>
</evidence>
<feature type="domain" description="EamA" evidence="7">
    <location>
        <begin position="14"/>
        <end position="148"/>
    </location>
</feature>
<feature type="transmembrane region" description="Helical" evidence="6">
    <location>
        <begin position="132"/>
        <end position="152"/>
    </location>
</feature>
<dbReference type="SUPFAM" id="SSF103481">
    <property type="entry name" value="Multidrug resistance efflux transporter EmrE"/>
    <property type="match status" value="2"/>
</dbReference>
<feature type="transmembrane region" description="Helical" evidence="6">
    <location>
        <begin position="104"/>
        <end position="125"/>
    </location>
</feature>
<feature type="transmembrane region" description="Helical" evidence="6">
    <location>
        <begin position="271"/>
        <end position="288"/>
    </location>
</feature>
<keyword evidence="4 6" id="KW-1133">Transmembrane helix</keyword>
<feature type="transmembrane region" description="Helical" evidence="6">
    <location>
        <begin position="12"/>
        <end position="29"/>
    </location>
</feature>
<evidence type="ECO:0000256" key="6">
    <source>
        <dbReference type="SAM" id="Phobius"/>
    </source>
</evidence>
<dbReference type="Proteomes" id="UP000683291">
    <property type="component" value="Chromosome pJK7-1-1"/>
</dbReference>
<sequence>MAVAAGSTADLPRLGIVLMLCAWLMFSVVDTGAKWLAVAGIPAVQLAFMRYAGHFVISIAMIARGGLTVDRFRTDHGWQLVSRSFLLISATLCNFYALQFLPLTVVSAIVFSSPVIVCFLSIYVLRESVGPWRWGAIILGFIGVLIVVRPFGTGFHPAMLLIIYNATALAFYSIMTRKLSGLVAVDTMQFYMGLIGTGVLLPFALLNWTPPDTSIGVVVLIGLGVLGWAGHQLLTNAHRFGTANQLMPFTYSFLIYVAIWGYLLFDTVPDRATLTGAGVIMIAGLIIWKRERTA</sequence>
<feature type="domain" description="EamA" evidence="7">
    <location>
        <begin position="158"/>
        <end position="287"/>
    </location>
</feature>
<dbReference type="PANTHER" id="PTHR22911:SF6">
    <property type="entry name" value="SOLUTE CARRIER FAMILY 35 MEMBER G1"/>
    <property type="match status" value="1"/>
</dbReference>
<name>A0A975PNV9_9RHOB</name>
<feature type="transmembrane region" description="Helical" evidence="6">
    <location>
        <begin position="158"/>
        <end position="176"/>
    </location>
</feature>
<dbReference type="PANTHER" id="PTHR22911">
    <property type="entry name" value="ACYL-MALONYL CONDENSING ENZYME-RELATED"/>
    <property type="match status" value="1"/>
</dbReference>
<evidence type="ECO:0000256" key="1">
    <source>
        <dbReference type="ARBA" id="ARBA00004141"/>
    </source>
</evidence>
<organism evidence="8 9">
    <name type="scientific">Sulfitobacter albidus</name>
    <dbReference type="NCBI Taxonomy" id="2829501"/>
    <lineage>
        <taxon>Bacteria</taxon>
        <taxon>Pseudomonadati</taxon>
        <taxon>Pseudomonadota</taxon>
        <taxon>Alphaproteobacteria</taxon>
        <taxon>Rhodobacterales</taxon>
        <taxon>Roseobacteraceae</taxon>
        <taxon>Sulfitobacter</taxon>
    </lineage>
</organism>
<keyword evidence="3 6" id="KW-0812">Transmembrane</keyword>
<evidence type="ECO:0000256" key="4">
    <source>
        <dbReference type="ARBA" id="ARBA00022989"/>
    </source>
</evidence>